<protein>
    <submittedName>
        <fullName evidence="3">Uncharacterized protein</fullName>
    </submittedName>
</protein>
<evidence type="ECO:0000256" key="1">
    <source>
        <dbReference type="SAM" id="MobiDB-lite"/>
    </source>
</evidence>
<dbReference type="Proteomes" id="UP000256645">
    <property type="component" value="Unassembled WGS sequence"/>
</dbReference>
<name>A0A3D8RLM9_9HELO</name>
<proteinExistence type="predicted"/>
<feature type="region of interest" description="Disordered" evidence="1">
    <location>
        <begin position="414"/>
        <end position="469"/>
    </location>
</feature>
<comment type="caution">
    <text evidence="3">The sequence shown here is derived from an EMBL/GenBank/DDBJ whole genome shotgun (WGS) entry which is preliminary data.</text>
</comment>
<dbReference type="AlphaFoldDB" id="A0A3D8RLM9"/>
<evidence type="ECO:0000256" key="2">
    <source>
        <dbReference type="SAM" id="Phobius"/>
    </source>
</evidence>
<keyword evidence="2" id="KW-1133">Transmembrane helix</keyword>
<dbReference type="OrthoDB" id="2110578at2759"/>
<dbReference type="STRING" id="1849047.A0A3D8RLM9"/>
<evidence type="ECO:0000313" key="4">
    <source>
        <dbReference type="Proteomes" id="UP000256645"/>
    </source>
</evidence>
<gene>
    <name evidence="3" type="ORF">BP6252_06010</name>
</gene>
<reference evidence="3 4" key="1">
    <citation type="journal article" date="2018" name="IMA Fungus">
        <title>IMA Genome-F 9: Draft genome sequence of Annulohypoxylon stygium, Aspergillus mulundensis, Berkeleyomyces basicola (syn. Thielaviopsis basicola), Ceratocystis smalleyi, two Cercospora beticola strains, Coleophoma cylindrospora, Fusarium fracticaudum, Phialophora cf. hyalina, and Morchella septimelata.</title>
        <authorList>
            <person name="Wingfield B.D."/>
            <person name="Bills G.F."/>
            <person name="Dong Y."/>
            <person name="Huang W."/>
            <person name="Nel W.J."/>
            <person name="Swalarsk-Parry B.S."/>
            <person name="Vaghefi N."/>
            <person name="Wilken P.M."/>
            <person name="An Z."/>
            <person name="de Beer Z.W."/>
            <person name="De Vos L."/>
            <person name="Chen L."/>
            <person name="Duong T.A."/>
            <person name="Gao Y."/>
            <person name="Hammerbacher A."/>
            <person name="Kikkert J.R."/>
            <person name="Li Y."/>
            <person name="Li H."/>
            <person name="Li K."/>
            <person name="Li Q."/>
            <person name="Liu X."/>
            <person name="Ma X."/>
            <person name="Naidoo K."/>
            <person name="Pethybridge S.J."/>
            <person name="Sun J."/>
            <person name="Steenkamp E.T."/>
            <person name="van der Nest M.A."/>
            <person name="van Wyk S."/>
            <person name="Wingfield M.J."/>
            <person name="Xiong C."/>
            <person name="Yue Q."/>
            <person name="Zhang X."/>
        </authorList>
    </citation>
    <scope>NUCLEOTIDE SEQUENCE [LARGE SCALE GENOMIC DNA]</scope>
    <source>
        <strain evidence="3 4">BP6252</strain>
    </source>
</reference>
<sequence length="469" mass="50047">MAPSRQVDNITSLFQLVAQSRSTVYIQWTFPYLRELGHLLLLATPPVPYMWFLALVATLGLSLAQRPSTASTCDYYAEQLYGTNTSDSQHKLIESIVSLAFGGGSTVPNVSPSLTGIFNPGSFQNLNVDLRPWFDGSLASTNLNNQGVGVDWLDGGGAAPLHDFLNGTTSSVVLLNTTNQYELFSHFISAFSHIFGCSLPQSSSSSGGQSTSLAYVHKYMNLNYTDLGHFIDQLTQSTQHFGFSDQDAQTFSTSLNSKYNVRCAPPLNGQLLSLCQASNCPLAEPSPDCNAYTDLTAEGTTSAGASSTAGPTVATTTYTLPTLVASTSATPSPTSTQKASSNTLTAGPIAGIAIGGAAVLLFIVFMIFFFRRRSKKPQIEPFTPTPVYSSPSAPSYSNPHASYLSGSTVLSPYAGPTIAEMESPGHPPPMSPELESRFRNNASPELEDPSFTGGSPEMRQASPDPHRLE</sequence>
<keyword evidence="2" id="KW-0812">Transmembrane</keyword>
<organism evidence="3 4">
    <name type="scientific">Coleophoma cylindrospora</name>
    <dbReference type="NCBI Taxonomy" id="1849047"/>
    <lineage>
        <taxon>Eukaryota</taxon>
        <taxon>Fungi</taxon>
        <taxon>Dikarya</taxon>
        <taxon>Ascomycota</taxon>
        <taxon>Pezizomycotina</taxon>
        <taxon>Leotiomycetes</taxon>
        <taxon>Helotiales</taxon>
        <taxon>Dermateaceae</taxon>
        <taxon>Coleophoma</taxon>
    </lineage>
</organism>
<evidence type="ECO:0000313" key="3">
    <source>
        <dbReference type="EMBL" id="RDW74868.1"/>
    </source>
</evidence>
<dbReference type="EMBL" id="PDLM01000006">
    <property type="protein sequence ID" value="RDW74868.1"/>
    <property type="molecule type" value="Genomic_DNA"/>
</dbReference>
<feature type="transmembrane region" description="Helical" evidence="2">
    <location>
        <begin position="349"/>
        <end position="370"/>
    </location>
</feature>
<keyword evidence="4" id="KW-1185">Reference proteome</keyword>
<accession>A0A3D8RLM9</accession>
<keyword evidence="2" id="KW-0472">Membrane</keyword>